<gene>
    <name evidence="19" type="ORF">K1I41_06960</name>
</gene>
<evidence type="ECO:0000256" key="9">
    <source>
        <dbReference type="ARBA" id="ARBA00023065"/>
    </source>
</evidence>
<evidence type="ECO:0000256" key="8">
    <source>
        <dbReference type="ARBA" id="ARBA00023047"/>
    </source>
</evidence>
<accession>A0ABX8V3C0</accession>
<evidence type="ECO:0000256" key="4">
    <source>
        <dbReference type="ARBA" id="ARBA00022452"/>
    </source>
</evidence>
<evidence type="ECO:0000259" key="17">
    <source>
        <dbReference type="Pfam" id="PF02563"/>
    </source>
</evidence>
<evidence type="ECO:0000256" key="11">
    <source>
        <dbReference type="ARBA" id="ARBA00023136"/>
    </source>
</evidence>
<evidence type="ECO:0000256" key="2">
    <source>
        <dbReference type="ARBA" id="ARBA00009450"/>
    </source>
</evidence>
<dbReference type="InterPro" id="IPR001611">
    <property type="entry name" value="Leu-rich_rpt"/>
</dbReference>
<keyword evidence="6 15" id="KW-0812">Transmembrane</keyword>
<evidence type="ECO:0000259" key="18">
    <source>
        <dbReference type="Pfam" id="PF22461"/>
    </source>
</evidence>
<keyword evidence="20" id="KW-1185">Reference proteome</keyword>
<keyword evidence="13" id="KW-0998">Cell outer membrane</keyword>
<dbReference type="EMBL" id="CP080429">
    <property type="protein sequence ID" value="QYJ67312.1"/>
    <property type="molecule type" value="Genomic_DNA"/>
</dbReference>
<evidence type="ECO:0000256" key="14">
    <source>
        <dbReference type="ARBA" id="ARBA00023288"/>
    </source>
</evidence>
<feature type="domain" description="Polysaccharide export protein N-terminal" evidence="17">
    <location>
        <begin position="44"/>
        <end position="140"/>
    </location>
</feature>
<proteinExistence type="inferred from homology"/>
<dbReference type="Gene3D" id="3.10.560.10">
    <property type="entry name" value="Outer membrane lipoprotein wza domain like"/>
    <property type="match status" value="1"/>
</dbReference>
<sequence length="258" mass="28325">MIKKAIVFLTILLTLNSCVSNKKIIYFNDTSNTENNKEGGILEYQNVLRPDDKLIITVTADEPSLAAPFNLVYLTLQSNQMTNINNNDALISYLVDQNGYIDLAGIGKVKLAGLTRIEAEAKIKKLLEKQLTNPVVNLRVINFKVSVMGEVSRPGPVEVTGDRITILEALSSAGDMTIYGKRKDIIVIREDEGVTSINTVDITDANIVNSPFYYLNHNDVVYVKPNKTRVNSSVIGPNLTVAISALSLIVTIIALSTR</sequence>
<keyword evidence="15" id="KW-1133">Transmembrane helix</keyword>
<keyword evidence="4" id="KW-1134">Transmembrane beta strand</keyword>
<evidence type="ECO:0000256" key="16">
    <source>
        <dbReference type="SAM" id="SignalP"/>
    </source>
</evidence>
<keyword evidence="10" id="KW-0626">Porin</keyword>
<keyword evidence="5" id="KW-0762">Sugar transport</keyword>
<evidence type="ECO:0000256" key="1">
    <source>
        <dbReference type="ARBA" id="ARBA00004571"/>
    </source>
</evidence>
<comment type="subcellular location">
    <subcellularLocation>
        <location evidence="1">Cell outer membrane</location>
        <topology evidence="1">Multi-pass membrane protein</topology>
    </subcellularLocation>
</comment>
<feature type="transmembrane region" description="Helical" evidence="15">
    <location>
        <begin position="234"/>
        <end position="255"/>
    </location>
</feature>
<feature type="domain" description="SLBB" evidence="18">
    <location>
        <begin position="144"/>
        <end position="223"/>
    </location>
</feature>
<feature type="chain" id="PRO_5045266217" evidence="16">
    <location>
        <begin position="20"/>
        <end position="258"/>
    </location>
</feature>
<evidence type="ECO:0000256" key="5">
    <source>
        <dbReference type="ARBA" id="ARBA00022597"/>
    </source>
</evidence>
<reference evidence="19 20" key="1">
    <citation type="submission" date="2021-07" db="EMBL/GenBank/DDBJ databases">
        <title>Flavobacterium WSW3-B6 sp.nov, isolated from seaweed.</title>
        <authorList>
            <person name="Muhammad N."/>
            <person name="Ho H."/>
            <person name="Lee Y.-J."/>
            <person name="Nguyen T."/>
            <person name="Ho J."/>
            <person name="Kim S.-G."/>
        </authorList>
    </citation>
    <scope>NUCLEOTIDE SEQUENCE [LARGE SCALE GENOMIC DNA]</scope>
    <source>
        <strain evidence="19 20">WSW3-B6</strain>
    </source>
</reference>
<feature type="signal peptide" evidence="16">
    <location>
        <begin position="1"/>
        <end position="19"/>
    </location>
</feature>
<keyword evidence="9" id="KW-0406">Ion transport</keyword>
<evidence type="ECO:0000256" key="10">
    <source>
        <dbReference type="ARBA" id="ARBA00023114"/>
    </source>
</evidence>
<evidence type="ECO:0000313" key="20">
    <source>
        <dbReference type="Proteomes" id="UP000825381"/>
    </source>
</evidence>
<dbReference type="RefSeq" id="WP_220639657.1">
    <property type="nucleotide sequence ID" value="NZ_CP080429.1"/>
</dbReference>
<comment type="similarity">
    <text evidence="2">Belongs to the BexD/CtrA/VexA family.</text>
</comment>
<dbReference type="InterPro" id="IPR049712">
    <property type="entry name" value="Poly_export"/>
</dbReference>
<evidence type="ECO:0000256" key="12">
    <source>
        <dbReference type="ARBA" id="ARBA00023139"/>
    </source>
</evidence>
<dbReference type="Proteomes" id="UP000825381">
    <property type="component" value="Chromosome"/>
</dbReference>
<evidence type="ECO:0000313" key="19">
    <source>
        <dbReference type="EMBL" id="QYJ67312.1"/>
    </source>
</evidence>
<organism evidence="19 20">
    <name type="scientific">Flavobacterium litorale</name>
    <dbReference type="NCBI Taxonomy" id="2856519"/>
    <lineage>
        <taxon>Bacteria</taxon>
        <taxon>Pseudomonadati</taxon>
        <taxon>Bacteroidota</taxon>
        <taxon>Flavobacteriia</taxon>
        <taxon>Flavobacteriales</taxon>
        <taxon>Flavobacteriaceae</taxon>
        <taxon>Flavobacterium</taxon>
    </lineage>
</organism>
<evidence type="ECO:0000256" key="7">
    <source>
        <dbReference type="ARBA" id="ARBA00022729"/>
    </source>
</evidence>
<dbReference type="Gene3D" id="3.30.1950.10">
    <property type="entry name" value="wza like domain"/>
    <property type="match status" value="1"/>
</dbReference>
<evidence type="ECO:0000256" key="6">
    <source>
        <dbReference type="ARBA" id="ARBA00022692"/>
    </source>
</evidence>
<evidence type="ECO:0000256" key="3">
    <source>
        <dbReference type="ARBA" id="ARBA00022448"/>
    </source>
</evidence>
<dbReference type="Pfam" id="PF22461">
    <property type="entry name" value="SLBB_2"/>
    <property type="match status" value="1"/>
</dbReference>
<evidence type="ECO:0000256" key="15">
    <source>
        <dbReference type="SAM" id="Phobius"/>
    </source>
</evidence>
<dbReference type="PANTHER" id="PTHR33619">
    <property type="entry name" value="POLYSACCHARIDE EXPORT PROTEIN GFCE-RELATED"/>
    <property type="match status" value="1"/>
</dbReference>
<protein>
    <submittedName>
        <fullName evidence="19">Polysaccharide biosynthesis/export family protein</fullName>
    </submittedName>
</protein>
<evidence type="ECO:0000256" key="13">
    <source>
        <dbReference type="ARBA" id="ARBA00023237"/>
    </source>
</evidence>
<dbReference type="PROSITE" id="PS51450">
    <property type="entry name" value="LRR"/>
    <property type="match status" value="1"/>
</dbReference>
<keyword evidence="3" id="KW-0813">Transport</keyword>
<dbReference type="PANTHER" id="PTHR33619:SF3">
    <property type="entry name" value="POLYSACCHARIDE EXPORT PROTEIN GFCE-RELATED"/>
    <property type="match status" value="1"/>
</dbReference>
<keyword evidence="11 15" id="KW-0472">Membrane</keyword>
<keyword evidence="14" id="KW-0449">Lipoprotein</keyword>
<dbReference type="InterPro" id="IPR054765">
    <property type="entry name" value="SLBB_dom"/>
</dbReference>
<keyword evidence="8" id="KW-0625">Polysaccharide transport</keyword>
<dbReference type="Pfam" id="PF02563">
    <property type="entry name" value="Poly_export"/>
    <property type="match status" value="1"/>
</dbReference>
<keyword evidence="12" id="KW-0564">Palmitate</keyword>
<dbReference type="InterPro" id="IPR003715">
    <property type="entry name" value="Poly_export_N"/>
</dbReference>
<name>A0ABX8V3C0_9FLAO</name>
<keyword evidence="7 16" id="KW-0732">Signal</keyword>